<dbReference type="Proteomes" id="UP000824890">
    <property type="component" value="Unassembled WGS sequence"/>
</dbReference>
<reference evidence="1 2" key="1">
    <citation type="submission" date="2021-05" db="EMBL/GenBank/DDBJ databases">
        <title>Genome Assembly of Synthetic Allotetraploid Brassica napus Reveals Homoeologous Exchanges between Subgenomes.</title>
        <authorList>
            <person name="Davis J.T."/>
        </authorList>
    </citation>
    <scope>NUCLEOTIDE SEQUENCE [LARGE SCALE GENOMIC DNA]</scope>
    <source>
        <strain evidence="2">cv. Da-Ae</strain>
        <tissue evidence="1">Seedling</tissue>
    </source>
</reference>
<dbReference type="EMBL" id="JAGKQM010000017">
    <property type="protein sequence ID" value="KAH0866954.1"/>
    <property type="molecule type" value="Genomic_DNA"/>
</dbReference>
<protein>
    <submittedName>
        <fullName evidence="1">Uncharacterized protein</fullName>
    </submittedName>
</protein>
<evidence type="ECO:0000313" key="1">
    <source>
        <dbReference type="EMBL" id="KAH0866954.1"/>
    </source>
</evidence>
<comment type="caution">
    <text evidence="1">The sequence shown here is derived from an EMBL/GenBank/DDBJ whole genome shotgun (WGS) entry which is preliminary data.</text>
</comment>
<gene>
    <name evidence="1" type="ORF">HID58_073976</name>
</gene>
<evidence type="ECO:0000313" key="2">
    <source>
        <dbReference type="Proteomes" id="UP000824890"/>
    </source>
</evidence>
<sequence length="23" mass="2679">MLLISCHNESQGRCTVHWLVPVR</sequence>
<organism evidence="1 2">
    <name type="scientific">Brassica napus</name>
    <name type="common">Rape</name>
    <dbReference type="NCBI Taxonomy" id="3708"/>
    <lineage>
        <taxon>Eukaryota</taxon>
        <taxon>Viridiplantae</taxon>
        <taxon>Streptophyta</taxon>
        <taxon>Embryophyta</taxon>
        <taxon>Tracheophyta</taxon>
        <taxon>Spermatophyta</taxon>
        <taxon>Magnoliopsida</taxon>
        <taxon>eudicotyledons</taxon>
        <taxon>Gunneridae</taxon>
        <taxon>Pentapetalae</taxon>
        <taxon>rosids</taxon>
        <taxon>malvids</taxon>
        <taxon>Brassicales</taxon>
        <taxon>Brassicaceae</taxon>
        <taxon>Brassiceae</taxon>
        <taxon>Brassica</taxon>
    </lineage>
</organism>
<proteinExistence type="predicted"/>
<accession>A0ABQ7YGT5</accession>
<keyword evidence="2" id="KW-1185">Reference proteome</keyword>
<name>A0ABQ7YGT5_BRANA</name>